<dbReference type="Gramene" id="ONK57272">
    <property type="protein sequence ID" value="ONK57272"/>
    <property type="gene ID" value="A4U43_C10F18370"/>
</dbReference>
<name>A0A5P1E3P2_ASPOF</name>
<reference evidence="3" key="1">
    <citation type="journal article" date="2017" name="Nat. Commun.">
        <title>The asparagus genome sheds light on the origin and evolution of a young Y chromosome.</title>
        <authorList>
            <person name="Harkess A."/>
            <person name="Zhou J."/>
            <person name="Xu C."/>
            <person name="Bowers J.E."/>
            <person name="Van der Hulst R."/>
            <person name="Ayyampalayam S."/>
            <person name="Mercati F."/>
            <person name="Riccardi P."/>
            <person name="McKain M.R."/>
            <person name="Kakrana A."/>
            <person name="Tang H."/>
            <person name="Ray J."/>
            <person name="Groenendijk J."/>
            <person name="Arikit S."/>
            <person name="Mathioni S.M."/>
            <person name="Nakano M."/>
            <person name="Shan H."/>
            <person name="Telgmann-Rauber A."/>
            <person name="Kanno A."/>
            <person name="Yue Z."/>
            <person name="Chen H."/>
            <person name="Li W."/>
            <person name="Chen Y."/>
            <person name="Xu X."/>
            <person name="Zhang Y."/>
            <person name="Luo S."/>
            <person name="Chen H."/>
            <person name="Gao J."/>
            <person name="Mao Z."/>
            <person name="Pires J.C."/>
            <person name="Luo M."/>
            <person name="Kudrna D."/>
            <person name="Wing R.A."/>
            <person name="Meyers B.C."/>
            <person name="Yi K."/>
            <person name="Kong H."/>
            <person name="Lavrijsen P."/>
            <person name="Sunseri F."/>
            <person name="Falavigna A."/>
            <person name="Ye Y."/>
            <person name="Leebens-Mack J.H."/>
            <person name="Chen G."/>
        </authorList>
    </citation>
    <scope>NUCLEOTIDE SEQUENCE [LARGE SCALE GENOMIC DNA]</scope>
    <source>
        <strain evidence="3">cv. DH0086</strain>
    </source>
</reference>
<dbReference type="AlphaFoldDB" id="A0A5P1E3P2"/>
<evidence type="ECO:0000313" key="3">
    <source>
        <dbReference type="Proteomes" id="UP000243459"/>
    </source>
</evidence>
<evidence type="ECO:0000256" key="1">
    <source>
        <dbReference type="SAM" id="MobiDB-lite"/>
    </source>
</evidence>
<dbReference type="EMBL" id="CM007390">
    <property type="protein sequence ID" value="ONK57272.1"/>
    <property type="molecule type" value="Genomic_DNA"/>
</dbReference>
<proteinExistence type="predicted"/>
<accession>A0A5P1E3P2</accession>
<organism evidence="2 3">
    <name type="scientific">Asparagus officinalis</name>
    <name type="common">Garden asparagus</name>
    <dbReference type="NCBI Taxonomy" id="4686"/>
    <lineage>
        <taxon>Eukaryota</taxon>
        <taxon>Viridiplantae</taxon>
        <taxon>Streptophyta</taxon>
        <taxon>Embryophyta</taxon>
        <taxon>Tracheophyta</taxon>
        <taxon>Spermatophyta</taxon>
        <taxon>Magnoliopsida</taxon>
        <taxon>Liliopsida</taxon>
        <taxon>Asparagales</taxon>
        <taxon>Asparagaceae</taxon>
        <taxon>Asparagoideae</taxon>
        <taxon>Asparagus</taxon>
    </lineage>
</organism>
<feature type="region of interest" description="Disordered" evidence="1">
    <location>
        <begin position="78"/>
        <end position="143"/>
    </location>
</feature>
<feature type="compositionally biased region" description="Low complexity" evidence="1">
    <location>
        <begin position="101"/>
        <end position="114"/>
    </location>
</feature>
<dbReference type="Proteomes" id="UP000243459">
    <property type="component" value="Chromosome 10"/>
</dbReference>
<sequence>MMELFELGKVRGRKLNSSRAAWRADNRSPGDKTCPPLPLILPLLAGARLADLAPAGSRSSSIAAAWCCHRSAAAAAASASARQAGGQRPHSRASTQRSRCLPGSGAGLLAPPGSDTLAALGLLTPNGGEGGGGGRAVAALPRG</sequence>
<keyword evidence="3" id="KW-1185">Reference proteome</keyword>
<protein>
    <submittedName>
        <fullName evidence="2">Uncharacterized protein</fullName>
    </submittedName>
</protein>
<gene>
    <name evidence="2" type="ORF">A4U43_C10F18370</name>
</gene>
<evidence type="ECO:0000313" key="2">
    <source>
        <dbReference type="EMBL" id="ONK57272.1"/>
    </source>
</evidence>